<evidence type="ECO:0000256" key="1">
    <source>
        <dbReference type="ARBA" id="ARBA00022475"/>
    </source>
</evidence>
<sequence>MAEEEYGKGVPMVITPQMGPIETVVEDIRYRAQLIARNQKLDSGVSATGVSGFIAGLVFAIVMVVIIPMFVWKVM</sequence>
<dbReference type="AlphaFoldDB" id="A0A1I4QRL7"/>
<comment type="pathway">
    <text evidence="10">One-carbon metabolism; methanogenesis from CO(2); methyl-coenzyme M from 5,10-methylene-5,6,7,8-tetrahydromethanopterin: step 2/2.</text>
</comment>
<evidence type="ECO:0000256" key="5">
    <source>
        <dbReference type="ARBA" id="ARBA00022692"/>
    </source>
</evidence>
<dbReference type="EC" id="7.2.1.4" evidence="10"/>
<name>A0A1I4QRL7_9EURY</name>
<keyword evidence="7 10" id="KW-1133">Transmembrane helix</keyword>
<keyword evidence="8 10" id="KW-0484">Methanogenesis</keyword>
<dbReference type="HAMAP" id="MF_01099">
    <property type="entry name" value="MtrF"/>
    <property type="match status" value="1"/>
</dbReference>
<protein>
    <recommendedName>
        <fullName evidence="10">Tetrahydromethanopterin S-methyltransferase subunit F</fullName>
        <ecNumber evidence="10">7.2.1.4</ecNumber>
    </recommendedName>
    <alternativeName>
        <fullName evidence="10">N5-methyltetrahydromethanopterin--coenzyme M methyltransferase subunit F</fullName>
    </alternativeName>
</protein>
<dbReference type="GO" id="GO:0030269">
    <property type="term" value="F:tetrahydromethanopterin S-methyltransferase activity"/>
    <property type="evidence" value="ECO:0007669"/>
    <property type="project" value="UniProtKB-UniRule"/>
</dbReference>
<dbReference type="EMBL" id="FOUJ01000002">
    <property type="protein sequence ID" value="SFM42343.1"/>
    <property type="molecule type" value="Genomic_DNA"/>
</dbReference>
<dbReference type="GO" id="GO:0019386">
    <property type="term" value="P:methanogenesis, from carbon dioxide"/>
    <property type="evidence" value="ECO:0007669"/>
    <property type="project" value="UniProtKB-UniRule"/>
</dbReference>
<feature type="transmembrane region" description="Helical" evidence="10">
    <location>
        <begin position="50"/>
        <end position="72"/>
    </location>
</feature>
<reference evidence="13" key="1">
    <citation type="submission" date="2016-10" db="EMBL/GenBank/DDBJ databases">
        <authorList>
            <person name="Varghese N."/>
            <person name="Submissions S."/>
        </authorList>
    </citation>
    <scope>NUCLEOTIDE SEQUENCE [LARGE SCALE GENOMIC DNA]</scope>
    <source>
        <strain evidence="13">Mob M</strain>
    </source>
</reference>
<keyword evidence="4 10" id="KW-0808">Transferase</keyword>
<comment type="subunit">
    <text evidence="10">The complex is composed of 8 subunits; MtrA, MtrB, MtrC, MtrD, MtrE, MtrF, MtrG and MtrH.</text>
</comment>
<keyword evidence="2 10" id="KW-0554">One-carbon metabolism</keyword>
<dbReference type="InterPro" id="IPR011307">
    <property type="entry name" value="MeTrfase_F"/>
</dbReference>
<comment type="catalytic activity">
    <reaction evidence="10">
        <text>5-methyl-5,6,7,8-tetrahydromethanopterin + coenzyme M + 2 Na(+)(in) = 5,6,7,8-tetrahydromethanopterin + methyl-coenzyme M + 2 Na(+)(out)</text>
        <dbReference type="Rhea" id="RHEA:53492"/>
        <dbReference type="ChEBI" id="CHEBI:29101"/>
        <dbReference type="ChEBI" id="CHEBI:58103"/>
        <dbReference type="ChEBI" id="CHEBI:58116"/>
        <dbReference type="ChEBI" id="CHEBI:58286"/>
        <dbReference type="ChEBI" id="CHEBI:58319"/>
        <dbReference type="EC" id="7.2.1.4"/>
    </reaction>
</comment>
<keyword evidence="13" id="KW-1185">Reference proteome</keyword>
<evidence type="ECO:0000256" key="2">
    <source>
        <dbReference type="ARBA" id="ARBA00022563"/>
    </source>
</evidence>
<keyword evidence="5 10" id="KW-0812">Transmembrane</keyword>
<comment type="similarity">
    <text evidence="10">Belongs to the MtrF family.</text>
</comment>
<feature type="domain" description="Tetrahydromethanopterin S-methyltransferase F subunit" evidence="11">
    <location>
        <begin position="9"/>
        <end position="70"/>
    </location>
</feature>
<proteinExistence type="inferred from homology"/>
<evidence type="ECO:0000256" key="6">
    <source>
        <dbReference type="ARBA" id="ARBA00022967"/>
    </source>
</evidence>
<keyword evidence="1 10" id="KW-1003">Cell membrane</keyword>
<evidence type="ECO:0000256" key="7">
    <source>
        <dbReference type="ARBA" id="ARBA00022989"/>
    </source>
</evidence>
<dbReference type="OrthoDB" id="74731at2157"/>
<evidence type="ECO:0000256" key="9">
    <source>
        <dbReference type="ARBA" id="ARBA00023136"/>
    </source>
</evidence>
<evidence type="ECO:0000256" key="8">
    <source>
        <dbReference type="ARBA" id="ARBA00022994"/>
    </source>
</evidence>
<dbReference type="PIRSF" id="PIRSF006523">
    <property type="entry name" value="MtrF"/>
    <property type="match status" value="1"/>
</dbReference>
<keyword evidence="6 10" id="KW-1278">Translocase</keyword>
<comment type="function">
    <text evidence="10">Part of a complex that catalyzes the formation of methyl-coenzyme M and tetrahydromethanopterin from coenzyme M and methyl-tetrahydromethanopterin. This is an energy-conserving, sodium-ion translocating step.</text>
</comment>
<dbReference type="InterPro" id="IPR013347">
    <property type="entry name" value="MeTrfase_F_su"/>
</dbReference>
<dbReference type="GO" id="GO:0005886">
    <property type="term" value="C:plasma membrane"/>
    <property type="evidence" value="ECO:0007669"/>
    <property type="project" value="UniProtKB-SubCell"/>
</dbReference>
<accession>A0A1I4QRL7</accession>
<dbReference type="UniPathway" id="UPA00640">
    <property type="reaction ID" value="UER00698"/>
</dbReference>
<dbReference type="NCBIfam" id="NF009776">
    <property type="entry name" value="PRK13275.1"/>
    <property type="match status" value="1"/>
</dbReference>
<organism evidence="12 13">
    <name type="scientific">Methanolobus profundi</name>
    <dbReference type="NCBI Taxonomy" id="487685"/>
    <lineage>
        <taxon>Archaea</taxon>
        <taxon>Methanobacteriati</taxon>
        <taxon>Methanobacteriota</taxon>
        <taxon>Stenosarchaea group</taxon>
        <taxon>Methanomicrobia</taxon>
        <taxon>Methanosarcinales</taxon>
        <taxon>Methanosarcinaceae</taxon>
        <taxon>Methanolobus</taxon>
    </lineage>
</organism>
<evidence type="ECO:0000259" key="11">
    <source>
        <dbReference type="Pfam" id="PF09472"/>
    </source>
</evidence>
<dbReference type="STRING" id="487685.SAMN04488696_1148"/>
<keyword evidence="3 10" id="KW-0489">Methyltransferase</keyword>
<evidence type="ECO:0000256" key="10">
    <source>
        <dbReference type="HAMAP-Rule" id="MF_01099"/>
    </source>
</evidence>
<dbReference type="NCBIfam" id="TIGR02507">
    <property type="entry name" value="MtrF"/>
    <property type="match status" value="1"/>
</dbReference>
<evidence type="ECO:0000313" key="12">
    <source>
        <dbReference type="EMBL" id="SFM42343.1"/>
    </source>
</evidence>
<comment type="subcellular location">
    <subcellularLocation>
        <location evidence="10">Cell membrane</location>
        <topology evidence="10">Single-pass membrane protein</topology>
    </subcellularLocation>
</comment>
<evidence type="ECO:0000256" key="3">
    <source>
        <dbReference type="ARBA" id="ARBA00022603"/>
    </source>
</evidence>
<evidence type="ECO:0000313" key="13">
    <source>
        <dbReference type="Proteomes" id="UP000198535"/>
    </source>
</evidence>
<dbReference type="GO" id="GO:0032259">
    <property type="term" value="P:methylation"/>
    <property type="evidence" value="ECO:0007669"/>
    <property type="project" value="UniProtKB-KW"/>
</dbReference>
<evidence type="ECO:0000256" key="4">
    <source>
        <dbReference type="ARBA" id="ARBA00022679"/>
    </source>
</evidence>
<gene>
    <name evidence="10" type="primary">mtrF</name>
    <name evidence="12" type="ORF">SAMN04488696_1148</name>
</gene>
<dbReference type="Proteomes" id="UP000198535">
    <property type="component" value="Unassembled WGS sequence"/>
</dbReference>
<dbReference type="RefSeq" id="WP_091934546.1">
    <property type="nucleotide sequence ID" value="NZ_FOUJ01000002.1"/>
</dbReference>
<dbReference type="GO" id="GO:0006730">
    <property type="term" value="P:one-carbon metabolic process"/>
    <property type="evidence" value="ECO:0007669"/>
    <property type="project" value="UniProtKB-UniRule"/>
</dbReference>
<keyword evidence="9 10" id="KW-0472">Membrane</keyword>
<dbReference type="Pfam" id="PF09472">
    <property type="entry name" value="MtrF"/>
    <property type="match status" value="1"/>
</dbReference>